<evidence type="ECO:0000313" key="4">
    <source>
        <dbReference type="Proteomes" id="UP000294813"/>
    </source>
</evidence>
<feature type="transmembrane region" description="Helical" evidence="1">
    <location>
        <begin position="529"/>
        <end position="560"/>
    </location>
</feature>
<feature type="domain" description="Cadherin-like beta-sandwich-like" evidence="2">
    <location>
        <begin position="379"/>
        <end position="459"/>
    </location>
</feature>
<dbReference type="InterPro" id="IPR049886">
    <property type="entry name" value="CFI_box_CTERM_dom"/>
</dbReference>
<keyword evidence="1" id="KW-0812">Transmembrane</keyword>
<dbReference type="RefSeq" id="WP_131919032.1">
    <property type="nucleotide sequence ID" value="NZ_JAOQNU010000009.1"/>
</dbReference>
<organism evidence="3 4">
    <name type="scientific">Heliophilum fasciatum</name>
    <dbReference type="NCBI Taxonomy" id="35700"/>
    <lineage>
        <taxon>Bacteria</taxon>
        <taxon>Bacillati</taxon>
        <taxon>Bacillota</taxon>
        <taxon>Clostridia</taxon>
        <taxon>Eubacteriales</taxon>
        <taxon>Heliobacteriaceae</taxon>
        <taxon>Heliophilum</taxon>
    </lineage>
</organism>
<comment type="caution">
    <text evidence="3">The sequence shown here is derived from an EMBL/GenBank/DDBJ whole genome shotgun (WGS) entry which is preliminary data.</text>
</comment>
<accession>A0A4V6NRP0</accession>
<dbReference type="AlphaFoldDB" id="A0A4V6NRP0"/>
<dbReference type="EMBL" id="SLXT01000009">
    <property type="protein sequence ID" value="TCP64566.1"/>
    <property type="molecule type" value="Genomic_DNA"/>
</dbReference>
<dbReference type="InterPro" id="IPR025883">
    <property type="entry name" value="Cadherin-like_domain"/>
</dbReference>
<keyword evidence="1" id="KW-1133">Transmembrane helix</keyword>
<evidence type="ECO:0000256" key="1">
    <source>
        <dbReference type="SAM" id="Phobius"/>
    </source>
</evidence>
<protein>
    <submittedName>
        <fullName evidence="3">Cadherin-like protein</fullName>
    </submittedName>
</protein>
<sequence length="572" mass="63203">MKKILPHIHLLIFLLLPFYLSTMSPVWASSTGKSQISSDCSYLFPEVFSGNADTIPHMSFYVMDKDYKPITGIVVDQIEIKQQGALILSATKVKSYSRSGWYYSENINLQTKFSNNNGNNKVDIVFYQDGTEVARLLDFTIPCYDQTVISSVRPTILGTERNEFPLDVTILNASDNATVDAYYTDTFGNKVATLVAENHNVRSHDSAAKELHVRLKMLKGALFDKSKATTYSAHILVNGMEATYRGAHASPLQVYDQPLVTKWYVMENPPYRYRIEGINLMKASPFTLKLKQKGEVIGEVTGINAKFNADTYCVYIDEDITSKIKDPNTELETTLYSNGVAYETITFLDKSDSSDGGGNANDITKTDLLSLAMSDGMLTPAFTPDITSYRATVDDSVDSIIVTPTLVDSKLGTITVNNIPVASGQASGAIELLPGDNLITIVVTAPDQSKKTYTINITKDIILDECFIATASFGSKFDPAVLLLRQFRDAYLLTNSPGKAFVNFYYRHSPPIAQFIAGNEPLKSAVRMLLIPFVIMAHLLLHPLGLVTGSVVLFGAAGFYRKKRLTFSNQKL</sequence>
<dbReference type="Pfam" id="PF12733">
    <property type="entry name" value="Cadherin-like"/>
    <property type="match status" value="1"/>
</dbReference>
<dbReference type="Proteomes" id="UP000294813">
    <property type="component" value="Unassembled WGS sequence"/>
</dbReference>
<dbReference type="NCBIfam" id="NF041770">
    <property type="entry name" value="CFI_box_CTERM"/>
    <property type="match status" value="1"/>
</dbReference>
<name>A0A4V6NRP0_9FIRM</name>
<evidence type="ECO:0000259" key="2">
    <source>
        <dbReference type="Pfam" id="PF12733"/>
    </source>
</evidence>
<keyword evidence="4" id="KW-1185">Reference proteome</keyword>
<gene>
    <name evidence="3" type="ORF">EDD73_109108</name>
</gene>
<reference evidence="3 4" key="1">
    <citation type="submission" date="2019-03" db="EMBL/GenBank/DDBJ databases">
        <title>Genomic Encyclopedia of Type Strains, Phase IV (KMG-IV): sequencing the most valuable type-strain genomes for metagenomic binning, comparative biology and taxonomic classification.</title>
        <authorList>
            <person name="Goeker M."/>
        </authorList>
    </citation>
    <scope>NUCLEOTIDE SEQUENCE [LARGE SCALE GENOMIC DNA]</scope>
    <source>
        <strain evidence="3 4">DSM 11170</strain>
    </source>
</reference>
<proteinExistence type="predicted"/>
<evidence type="ECO:0000313" key="3">
    <source>
        <dbReference type="EMBL" id="TCP64566.1"/>
    </source>
</evidence>
<keyword evidence="1" id="KW-0472">Membrane</keyword>
<dbReference type="OrthoDB" id="583109at2"/>